<name>A0A485K9F5_9STRA</name>
<keyword evidence="3" id="KW-1185">Reference proteome</keyword>
<dbReference type="EMBL" id="VJMH01000396">
    <property type="protein sequence ID" value="KAF0716491.1"/>
    <property type="molecule type" value="Genomic_DNA"/>
</dbReference>
<reference evidence="2 3" key="1">
    <citation type="submission" date="2019-03" db="EMBL/GenBank/DDBJ databases">
        <authorList>
            <person name="Gaulin E."/>
            <person name="Dumas B."/>
        </authorList>
    </citation>
    <scope>NUCLEOTIDE SEQUENCE [LARGE SCALE GENOMIC DNA]</scope>
    <source>
        <strain evidence="2">CBS 568.67</strain>
    </source>
</reference>
<sequence>MTSVTSSPAIPTEWKFPPPMTLAWKSPDFMPLMTRRPVFTFGVSKSKKRVRFDTVTTYVFPLTYGGSAIPRDQGPPIGLTQTHTREECQQIAEMPMTRRGRVRKFDHVDRMLLLQEAGGFTQKEVACMCFDAIAIRRSREETLAEDDNEEAKVKVLGIQNLRMAKRPKTEFKIGHQ</sequence>
<dbReference type="AlphaFoldDB" id="A0A485K9F5"/>
<gene>
    <name evidence="2" type="primary">Aste57867_2818</name>
    <name evidence="1" type="ORF">As57867_002811</name>
    <name evidence="2" type="ORF">ASTE57867_2818</name>
</gene>
<dbReference type="OrthoDB" id="78659at2759"/>
<dbReference type="EMBL" id="CAADRA010000396">
    <property type="protein sequence ID" value="VFT80006.1"/>
    <property type="molecule type" value="Genomic_DNA"/>
</dbReference>
<protein>
    <submittedName>
        <fullName evidence="2">Aste57867_2818 protein</fullName>
    </submittedName>
</protein>
<organism evidence="2 3">
    <name type="scientific">Aphanomyces stellatus</name>
    <dbReference type="NCBI Taxonomy" id="120398"/>
    <lineage>
        <taxon>Eukaryota</taxon>
        <taxon>Sar</taxon>
        <taxon>Stramenopiles</taxon>
        <taxon>Oomycota</taxon>
        <taxon>Saprolegniomycetes</taxon>
        <taxon>Saprolegniales</taxon>
        <taxon>Verrucalvaceae</taxon>
        <taxon>Aphanomyces</taxon>
    </lineage>
</organism>
<proteinExistence type="predicted"/>
<reference evidence="1" key="2">
    <citation type="submission" date="2019-06" db="EMBL/GenBank/DDBJ databases">
        <title>Genomics analysis of Aphanomyces spp. identifies a new class of oomycete effector associated with host adaptation.</title>
        <authorList>
            <person name="Gaulin E."/>
        </authorList>
    </citation>
    <scope>NUCLEOTIDE SEQUENCE</scope>
    <source>
        <strain evidence="1">CBS 578.67</strain>
    </source>
</reference>
<dbReference type="Proteomes" id="UP000332933">
    <property type="component" value="Unassembled WGS sequence"/>
</dbReference>
<evidence type="ECO:0000313" key="1">
    <source>
        <dbReference type="EMBL" id="KAF0716491.1"/>
    </source>
</evidence>
<evidence type="ECO:0000313" key="3">
    <source>
        <dbReference type="Proteomes" id="UP000332933"/>
    </source>
</evidence>
<evidence type="ECO:0000313" key="2">
    <source>
        <dbReference type="EMBL" id="VFT80006.1"/>
    </source>
</evidence>
<accession>A0A485K9F5</accession>